<dbReference type="GO" id="GO:0016887">
    <property type="term" value="F:ATP hydrolysis activity"/>
    <property type="evidence" value="ECO:0007669"/>
    <property type="project" value="InterPro"/>
</dbReference>
<keyword evidence="3" id="KW-1185">Reference proteome</keyword>
<gene>
    <name evidence="2" type="ORF">CSW64_03250</name>
</gene>
<evidence type="ECO:0000259" key="1">
    <source>
        <dbReference type="SMART" id="SM00382"/>
    </source>
</evidence>
<dbReference type="GO" id="GO:0005524">
    <property type="term" value="F:ATP binding"/>
    <property type="evidence" value="ECO:0007669"/>
    <property type="project" value="InterPro"/>
</dbReference>
<protein>
    <submittedName>
        <fullName evidence="2">AAA family ATPase</fullName>
    </submittedName>
</protein>
<dbReference type="InterPro" id="IPR050168">
    <property type="entry name" value="AAA_ATPase_domain"/>
</dbReference>
<reference evidence="2 3" key="1">
    <citation type="submission" date="2017-10" db="EMBL/GenBank/DDBJ databases">
        <title>Genome sequence of Caulobacter mirabilis FWC38.</title>
        <authorList>
            <person name="Fiebig A."/>
            <person name="Crosson S."/>
        </authorList>
    </citation>
    <scope>NUCLEOTIDE SEQUENCE [LARGE SCALE GENOMIC DNA]</scope>
    <source>
        <strain evidence="2 3">FWC 38</strain>
    </source>
</reference>
<dbReference type="Gene3D" id="3.40.50.300">
    <property type="entry name" value="P-loop containing nucleotide triphosphate hydrolases"/>
    <property type="match status" value="1"/>
</dbReference>
<dbReference type="AlphaFoldDB" id="A0A2D2B3P5"/>
<dbReference type="PANTHER" id="PTHR23077:SF198">
    <property type="entry name" value="ATP-DEPENDENT ZINC METALLOPROTEASE FTSH"/>
    <property type="match status" value="1"/>
</dbReference>
<accession>A0A2D2B3P5</accession>
<dbReference type="KEGG" id="cmb:CSW64_03250"/>
<dbReference type="SUPFAM" id="SSF52540">
    <property type="entry name" value="P-loop containing nucleoside triphosphate hydrolases"/>
    <property type="match status" value="1"/>
</dbReference>
<dbReference type="PANTHER" id="PTHR23077">
    <property type="entry name" value="AAA-FAMILY ATPASE"/>
    <property type="match status" value="1"/>
</dbReference>
<name>A0A2D2B3P5_9CAUL</name>
<dbReference type="SMART" id="SM00382">
    <property type="entry name" value="AAA"/>
    <property type="match status" value="1"/>
</dbReference>
<dbReference type="InterPro" id="IPR027417">
    <property type="entry name" value="P-loop_NTPase"/>
</dbReference>
<organism evidence="2 3">
    <name type="scientific">Caulobacter mirabilis</name>
    <dbReference type="NCBI Taxonomy" id="69666"/>
    <lineage>
        <taxon>Bacteria</taxon>
        <taxon>Pseudomonadati</taxon>
        <taxon>Pseudomonadota</taxon>
        <taxon>Alphaproteobacteria</taxon>
        <taxon>Caulobacterales</taxon>
        <taxon>Caulobacteraceae</taxon>
        <taxon>Caulobacter</taxon>
    </lineage>
</organism>
<feature type="domain" description="AAA+ ATPase" evidence="1">
    <location>
        <begin position="17"/>
        <end position="149"/>
    </location>
</feature>
<dbReference type="InterPro" id="IPR003959">
    <property type="entry name" value="ATPase_AAA_core"/>
</dbReference>
<proteinExistence type="predicted"/>
<sequence>MNEFRKGDLIRKHGLPVISKILFVGPPGCGKTLAAELLAKQVSLPLVTVRLDTLVSSYLGETSANLRRIFEFADSTPCVLFLDEFDAVARSRSDENEHGELRRVVNSLLQLIDRFGGKGFLVAATNHEDKLDSAVWRRFDEIIFFDKPGDEEISQLLKMKLKNFPTTFAPPSKASQFLGFSHAEIERVCQNAIKATLLEGKRELSEPLLDYAITLEKTRREVVTRVSHNSIPGE</sequence>
<dbReference type="OrthoDB" id="7438987at2"/>
<dbReference type="CDD" id="cd19481">
    <property type="entry name" value="RecA-like_protease"/>
    <property type="match status" value="1"/>
</dbReference>
<dbReference type="Proteomes" id="UP000228945">
    <property type="component" value="Chromosome"/>
</dbReference>
<dbReference type="Pfam" id="PF00004">
    <property type="entry name" value="AAA"/>
    <property type="match status" value="1"/>
</dbReference>
<dbReference type="InterPro" id="IPR003593">
    <property type="entry name" value="AAA+_ATPase"/>
</dbReference>
<dbReference type="EMBL" id="CP024201">
    <property type="protein sequence ID" value="ATQ44857.1"/>
    <property type="molecule type" value="Genomic_DNA"/>
</dbReference>
<evidence type="ECO:0000313" key="3">
    <source>
        <dbReference type="Proteomes" id="UP000228945"/>
    </source>
</evidence>
<evidence type="ECO:0000313" key="2">
    <source>
        <dbReference type="EMBL" id="ATQ44857.1"/>
    </source>
</evidence>